<dbReference type="AlphaFoldDB" id="A0A412TQ07"/>
<dbReference type="PROSITE" id="PS00211">
    <property type="entry name" value="ABC_TRANSPORTER_1"/>
    <property type="match status" value="1"/>
</dbReference>
<keyword evidence="5" id="KW-0547">Nucleotide-binding</keyword>
<dbReference type="GO" id="GO:0016887">
    <property type="term" value="F:ATP hydrolysis activity"/>
    <property type="evidence" value="ECO:0007669"/>
    <property type="project" value="InterPro"/>
</dbReference>
<dbReference type="InterPro" id="IPR039421">
    <property type="entry name" value="Type_1_exporter"/>
</dbReference>
<dbReference type="SUPFAM" id="SSF90123">
    <property type="entry name" value="ABC transporter transmembrane region"/>
    <property type="match status" value="1"/>
</dbReference>
<dbReference type="GO" id="GO:0005524">
    <property type="term" value="F:ATP binding"/>
    <property type="evidence" value="ECO:0007669"/>
    <property type="project" value="UniProtKB-KW"/>
</dbReference>
<reference evidence="12" key="2">
    <citation type="submission" date="2023-01" db="EMBL/GenBank/DDBJ databases">
        <title>Human gut microbiome strain richness.</title>
        <authorList>
            <person name="Chen-Liaw A."/>
        </authorList>
    </citation>
    <scope>NUCLEOTIDE SEQUENCE</scope>
    <source>
        <strain evidence="12">RTP21484st1_B7_RTP21484_190118</strain>
    </source>
</reference>
<keyword evidence="6 13" id="KW-0067">ATP-binding</keyword>
<dbReference type="SMART" id="SM00382">
    <property type="entry name" value="AAA"/>
    <property type="match status" value="1"/>
</dbReference>
<keyword evidence="2" id="KW-0813">Transport</keyword>
<evidence type="ECO:0000256" key="2">
    <source>
        <dbReference type="ARBA" id="ARBA00022448"/>
    </source>
</evidence>
<dbReference type="OMA" id="AVMMGTF"/>
<dbReference type="Gene3D" id="1.20.1560.10">
    <property type="entry name" value="ABC transporter type 1, transmembrane domain"/>
    <property type="match status" value="1"/>
</dbReference>
<feature type="transmembrane region" description="Helical" evidence="9">
    <location>
        <begin position="133"/>
        <end position="149"/>
    </location>
</feature>
<feature type="domain" description="ABC transmembrane type-1" evidence="11">
    <location>
        <begin position="16"/>
        <end position="298"/>
    </location>
</feature>
<evidence type="ECO:0000313" key="12">
    <source>
        <dbReference type="EMBL" id="MDB9224114.1"/>
    </source>
</evidence>
<feature type="transmembrane region" description="Helical" evidence="9">
    <location>
        <begin position="235"/>
        <end position="258"/>
    </location>
</feature>
<dbReference type="RefSeq" id="WP_013612136.1">
    <property type="nucleotide sequence ID" value="NZ_JADMUD010000018.1"/>
</dbReference>
<feature type="transmembrane region" description="Helical" evidence="9">
    <location>
        <begin position="278"/>
        <end position="297"/>
    </location>
</feature>
<reference evidence="15 16" key="1">
    <citation type="submission" date="2018-08" db="EMBL/GenBank/DDBJ databases">
        <title>A genome reference for cultivated species of the human gut microbiota.</title>
        <authorList>
            <person name="Zou Y."/>
            <person name="Xue W."/>
            <person name="Luo G."/>
        </authorList>
    </citation>
    <scope>NUCLEOTIDE SEQUENCE [LARGE SCALE GENOMIC DNA]</scope>
    <source>
        <strain evidence="13 15">AF16-14</strain>
        <strain evidence="14 16">OF03-11</strain>
    </source>
</reference>
<dbReference type="InterPro" id="IPR003439">
    <property type="entry name" value="ABC_transporter-like_ATP-bd"/>
</dbReference>
<dbReference type="Proteomes" id="UP001212263">
    <property type="component" value="Unassembled WGS sequence"/>
</dbReference>
<evidence type="ECO:0000256" key="3">
    <source>
        <dbReference type="ARBA" id="ARBA00022475"/>
    </source>
</evidence>
<dbReference type="EMBL" id="JAQMRD010000020">
    <property type="protein sequence ID" value="MDB9224114.1"/>
    <property type="molecule type" value="Genomic_DNA"/>
</dbReference>
<evidence type="ECO:0000259" key="10">
    <source>
        <dbReference type="PROSITE" id="PS50893"/>
    </source>
</evidence>
<comment type="subcellular location">
    <subcellularLocation>
        <location evidence="1">Cell membrane</location>
        <topology evidence="1">Multi-pass membrane protein</topology>
    </subcellularLocation>
</comment>
<dbReference type="GO" id="GO:0005886">
    <property type="term" value="C:plasma membrane"/>
    <property type="evidence" value="ECO:0007669"/>
    <property type="project" value="UniProtKB-SubCell"/>
</dbReference>
<organism evidence="13 15">
    <name type="scientific">Odoribacter splanchnicus</name>
    <dbReference type="NCBI Taxonomy" id="28118"/>
    <lineage>
        <taxon>Bacteria</taxon>
        <taxon>Pseudomonadati</taxon>
        <taxon>Bacteroidota</taxon>
        <taxon>Bacteroidia</taxon>
        <taxon>Bacteroidales</taxon>
        <taxon>Odoribacteraceae</taxon>
        <taxon>Odoribacter</taxon>
    </lineage>
</organism>
<evidence type="ECO:0000256" key="8">
    <source>
        <dbReference type="ARBA" id="ARBA00023136"/>
    </source>
</evidence>
<dbReference type="FunFam" id="3.40.50.300:FF:000221">
    <property type="entry name" value="Multidrug ABC transporter ATP-binding protein"/>
    <property type="match status" value="1"/>
</dbReference>
<evidence type="ECO:0000256" key="6">
    <source>
        <dbReference type="ARBA" id="ARBA00022840"/>
    </source>
</evidence>
<dbReference type="PANTHER" id="PTHR43394">
    <property type="entry name" value="ATP-DEPENDENT PERMEASE MDL1, MITOCHONDRIAL"/>
    <property type="match status" value="1"/>
</dbReference>
<dbReference type="CDD" id="cd18548">
    <property type="entry name" value="ABC_6TM_Tm287_like"/>
    <property type="match status" value="1"/>
</dbReference>
<evidence type="ECO:0000256" key="7">
    <source>
        <dbReference type="ARBA" id="ARBA00022989"/>
    </source>
</evidence>
<proteinExistence type="predicted"/>
<evidence type="ECO:0000313" key="16">
    <source>
        <dbReference type="Proteomes" id="UP000284434"/>
    </source>
</evidence>
<dbReference type="InterPro" id="IPR036640">
    <property type="entry name" value="ABC1_TM_sf"/>
</dbReference>
<evidence type="ECO:0000259" key="11">
    <source>
        <dbReference type="PROSITE" id="PS50929"/>
    </source>
</evidence>
<keyword evidence="3" id="KW-1003">Cell membrane</keyword>
<sequence length="574" mass="64657">MRRYWHILRKYKISLALCPILVLITVWCETIQPMYMAEIVDQGVMKRDLSLIAEKGVYMILISLSGLGFSVVNVYIASRTSIGFGTDLRGALFEKIQRLSFFDLDHFSTSSLITRLTNDIARIQQVVLMSMRMMLRSPFMLVMAIFFVVQINKQLALTLMASIPALSIAVFVILRKGFPYFLKVQQKIDQLNGVVRENLINIRVVKSFVREDFEARKFVRSSEELRDMVIRASNIIVAIFPVMQLVMNLSVIAILWVGGYKVMEGELQIGELISFVNYLAQVLMSLMLLSMFIMASARASASSRRIMEVLNTTPSLANTPEGLADRYKIKRGEVEFVNVSFRYGNGENDVLRNVNFHIRPAETVAVVGATGAAKSSMVQLIPRLYDVTGGELRIDGVPVKDYHLKELHARIGMVLQKNELFTGTILENLRWGKPDATLEEAEEACRVAQVHDFILTLAEGYQTILGRGGINLSGGQKQRLCIARALLRKPKILILDDSTSAVDSETELRIRNNLNCLLKDTTVLIITQRINTMQSADRVIVLEDGEVEAIGTPDELMATSRIYQEIYNSQQILN</sequence>
<accession>A0A412TQ07</accession>
<dbReference type="InterPro" id="IPR017871">
    <property type="entry name" value="ABC_transporter-like_CS"/>
</dbReference>
<dbReference type="Proteomes" id="UP000284434">
    <property type="component" value="Unassembled WGS sequence"/>
</dbReference>
<evidence type="ECO:0000313" key="15">
    <source>
        <dbReference type="Proteomes" id="UP000284243"/>
    </source>
</evidence>
<dbReference type="InterPro" id="IPR027417">
    <property type="entry name" value="P-loop_NTPase"/>
</dbReference>
<feature type="transmembrane region" description="Helical" evidence="9">
    <location>
        <begin position="56"/>
        <end position="76"/>
    </location>
</feature>
<dbReference type="EMBL" id="QRYC01000014">
    <property type="protein sequence ID" value="RGU55866.1"/>
    <property type="molecule type" value="Genomic_DNA"/>
</dbReference>
<dbReference type="SUPFAM" id="SSF52540">
    <property type="entry name" value="P-loop containing nucleoside triphosphate hydrolases"/>
    <property type="match status" value="1"/>
</dbReference>
<dbReference type="Proteomes" id="UP000284243">
    <property type="component" value="Unassembled WGS sequence"/>
</dbReference>
<evidence type="ECO:0000313" key="13">
    <source>
        <dbReference type="EMBL" id="RGU55866.1"/>
    </source>
</evidence>
<evidence type="ECO:0000256" key="1">
    <source>
        <dbReference type="ARBA" id="ARBA00004651"/>
    </source>
</evidence>
<dbReference type="GeneID" id="61275156"/>
<dbReference type="Gene3D" id="3.40.50.300">
    <property type="entry name" value="P-loop containing nucleotide triphosphate hydrolases"/>
    <property type="match status" value="1"/>
</dbReference>
<dbReference type="GO" id="GO:0015421">
    <property type="term" value="F:ABC-type oligopeptide transporter activity"/>
    <property type="evidence" value="ECO:0007669"/>
    <property type="project" value="TreeGrafter"/>
</dbReference>
<dbReference type="PROSITE" id="PS50929">
    <property type="entry name" value="ABC_TM1F"/>
    <property type="match status" value="1"/>
</dbReference>
<keyword evidence="7 9" id="KW-1133">Transmembrane helix</keyword>
<dbReference type="Pfam" id="PF00664">
    <property type="entry name" value="ABC_membrane"/>
    <property type="match status" value="1"/>
</dbReference>
<dbReference type="InterPro" id="IPR011527">
    <property type="entry name" value="ABC1_TM_dom"/>
</dbReference>
<evidence type="ECO:0000313" key="14">
    <source>
        <dbReference type="EMBL" id="RGY04013.1"/>
    </source>
</evidence>
<dbReference type="EMBL" id="QSCO01000029">
    <property type="protein sequence ID" value="RGY04013.1"/>
    <property type="molecule type" value="Genomic_DNA"/>
</dbReference>
<evidence type="ECO:0000256" key="4">
    <source>
        <dbReference type="ARBA" id="ARBA00022692"/>
    </source>
</evidence>
<keyword evidence="4 9" id="KW-0812">Transmembrane</keyword>
<evidence type="ECO:0000256" key="9">
    <source>
        <dbReference type="SAM" id="Phobius"/>
    </source>
</evidence>
<gene>
    <name evidence="13" type="ORF">DWW57_11260</name>
    <name evidence="14" type="ORF">DXA53_17020</name>
    <name evidence="12" type="ORF">PN645_14000</name>
</gene>
<comment type="caution">
    <text evidence="13">The sequence shown here is derived from an EMBL/GenBank/DDBJ whole genome shotgun (WGS) entry which is preliminary data.</text>
</comment>
<dbReference type="PANTHER" id="PTHR43394:SF1">
    <property type="entry name" value="ATP-BINDING CASSETTE SUB-FAMILY B MEMBER 10, MITOCHONDRIAL"/>
    <property type="match status" value="1"/>
</dbReference>
<dbReference type="Pfam" id="PF00005">
    <property type="entry name" value="ABC_tran"/>
    <property type="match status" value="1"/>
</dbReference>
<protein>
    <submittedName>
        <fullName evidence="13">ABC transporter ATP-binding protein</fullName>
    </submittedName>
</protein>
<keyword evidence="8 9" id="KW-0472">Membrane</keyword>
<name>A0A412TQ07_9BACT</name>
<dbReference type="InterPro" id="IPR003593">
    <property type="entry name" value="AAA+_ATPase"/>
</dbReference>
<feature type="domain" description="ABC transporter" evidence="10">
    <location>
        <begin position="334"/>
        <end position="569"/>
    </location>
</feature>
<dbReference type="PROSITE" id="PS50893">
    <property type="entry name" value="ABC_TRANSPORTER_2"/>
    <property type="match status" value="1"/>
</dbReference>
<feature type="transmembrane region" description="Helical" evidence="9">
    <location>
        <begin position="155"/>
        <end position="174"/>
    </location>
</feature>
<evidence type="ECO:0000256" key="5">
    <source>
        <dbReference type="ARBA" id="ARBA00022741"/>
    </source>
</evidence>